<dbReference type="PANTHER" id="PTHR47027">
    <property type="entry name" value="REVERSE TRANSCRIPTASE DOMAIN-CONTAINING PROTEIN"/>
    <property type="match status" value="1"/>
</dbReference>
<evidence type="ECO:0000313" key="2">
    <source>
        <dbReference type="Proteomes" id="UP001479290"/>
    </source>
</evidence>
<gene>
    <name evidence="1" type="ORF">ABG768_026599</name>
</gene>
<accession>A0AAW2AAK4</accession>
<dbReference type="Proteomes" id="UP001479290">
    <property type="component" value="Unassembled WGS sequence"/>
</dbReference>
<dbReference type="EMBL" id="JAWDJR010000008">
    <property type="protein sequence ID" value="KAK9970674.1"/>
    <property type="molecule type" value="Genomic_DNA"/>
</dbReference>
<dbReference type="AlphaFoldDB" id="A0AAW2AAK4"/>
<keyword evidence="2" id="KW-1185">Reference proteome</keyword>
<proteinExistence type="predicted"/>
<evidence type="ECO:0008006" key="3">
    <source>
        <dbReference type="Google" id="ProtNLM"/>
    </source>
</evidence>
<dbReference type="PANTHER" id="PTHR47027:SF25">
    <property type="entry name" value="REVERSE TRANSCRIPTASE DOMAIN-CONTAINING PROTEIN"/>
    <property type="match status" value="1"/>
</dbReference>
<evidence type="ECO:0000313" key="1">
    <source>
        <dbReference type="EMBL" id="KAK9970674.1"/>
    </source>
</evidence>
<comment type="caution">
    <text evidence="1">The sequence shown here is derived from an EMBL/GenBank/DDBJ whole genome shotgun (WGS) entry which is preliminary data.</text>
</comment>
<reference evidence="1 2" key="1">
    <citation type="submission" date="2024-05" db="EMBL/GenBank/DDBJ databases">
        <title>A high-quality chromosomal-level genome assembly of Topmouth culter (Culter alburnus).</title>
        <authorList>
            <person name="Zhao H."/>
        </authorList>
    </citation>
    <scope>NUCLEOTIDE SEQUENCE [LARGE SCALE GENOMIC DNA]</scope>
    <source>
        <strain evidence="1">CATC2023</strain>
        <tissue evidence="1">Muscle</tissue>
    </source>
</reference>
<sequence>MCKATARHGTGIQWTGFGRLTDLDFAIDITLLEETAPKLQEAPSVLHLEASKIGLQISSNKSKILWIGSTDALSPVVIDTETLESVDNFCYLGSMICHDGSINREVRSRIGKVAAVFRRLNVVWSLVSFSLNIKLCLYSSTVVPIALYASETRKMTVAISHKINVFQLRCLRRILQFRYADLLFV</sequence>
<protein>
    <recommendedName>
        <fullName evidence="3">Reverse transcriptase domain-containing protein</fullName>
    </recommendedName>
</protein>
<name>A0AAW2AAK4_CULAL</name>
<organism evidence="1 2">
    <name type="scientific">Culter alburnus</name>
    <name type="common">Topmouth culter</name>
    <dbReference type="NCBI Taxonomy" id="194366"/>
    <lineage>
        <taxon>Eukaryota</taxon>
        <taxon>Metazoa</taxon>
        <taxon>Chordata</taxon>
        <taxon>Craniata</taxon>
        <taxon>Vertebrata</taxon>
        <taxon>Euteleostomi</taxon>
        <taxon>Actinopterygii</taxon>
        <taxon>Neopterygii</taxon>
        <taxon>Teleostei</taxon>
        <taxon>Ostariophysi</taxon>
        <taxon>Cypriniformes</taxon>
        <taxon>Xenocyprididae</taxon>
        <taxon>Xenocypridinae</taxon>
        <taxon>Culter</taxon>
    </lineage>
</organism>